<evidence type="ECO:0000313" key="1">
    <source>
        <dbReference type="EMBL" id="TQL57079.1"/>
    </source>
</evidence>
<dbReference type="RefSeq" id="WP_141790412.1">
    <property type="nucleotide sequence ID" value="NZ_BAAAKX010000010.1"/>
</dbReference>
<sequence>MWIAVLIGVVVVLLAWGLWFDRRRGTRGIVDRRDAAMSDTDIQAQAESMVRRDSNGPDGFGSGI</sequence>
<dbReference type="AlphaFoldDB" id="A0A542Z9Q9"/>
<keyword evidence="2" id="KW-1185">Reference proteome</keyword>
<accession>A0A542Z9Q9</accession>
<comment type="caution">
    <text evidence="1">The sequence shown here is derived from an EMBL/GenBank/DDBJ whole genome shotgun (WGS) entry which is preliminary data.</text>
</comment>
<proteinExistence type="predicted"/>
<name>A0A542Z9Q9_9MICO</name>
<protein>
    <submittedName>
        <fullName evidence="1">Uncharacterized protein</fullName>
    </submittedName>
</protein>
<dbReference type="EMBL" id="VFOQ01000002">
    <property type="protein sequence ID" value="TQL57079.1"/>
    <property type="molecule type" value="Genomic_DNA"/>
</dbReference>
<organism evidence="1 2">
    <name type="scientific">Oryzihumus leptocrescens</name>
    <dbReference type="NCBI Taxonomy" id="297536"/>
    <lineage>
        <taxon>Bacteria</taxon>
        <taxon>Bacillati</taxon>
        <taxon>Actinomycetota</taxon>
        <taxon>Actinomycetes</taxon>
        <taxon>Micrococcales</taxon>
        <taxon>Intrasporangiaceae</taxon>
        <taxon>Oryzihumus</taxon>
    </lineage>
</organism>
<dbReference type="Proteomes" id="UP000319514">
    <property type="component" value="Unassembled WGS sequence"/>
</dbReference>
<evidence type="ECO:0000313" key="2">
    <source>
        <dbReference type="Proteomes" id="UP000319514"/>
    </source>
</evidence>
<reference evidence="1 2" key="1">
    <citation type="submission" date="2019-06" db="EMBL/GenBank/DDBJ databases">
        <title>Sequencing the genomes of 1000 actinobacteria strains.</title>
        <authorList>
            <person name="Klenk H.-P."/>
        </authorList>
    </citation>
    <scope>NUCLEOTIDE SEQUENCE [LARGE SCALE GENOMIC DNA]</scope>
    <source>
        <strain evidence="1 2">DSM 18082</strain>
    </source>
</reference>
<gene>
    <name evidence="1" type="ORF">FB474_3851</name>
</gene>